<dbReference type="SUPFAM" id="SSF52218">
    <property type="entry name" value="Flavoproteins"/>
    <property type="match status" value="1"/>
</dbReference>
<evidence type="ECO:0000313" key="1">
    <source>
        <dbReference type="EMBL" id="SDO82989.1"/>
    </source>
</evidence>
<dbReference type="GO" id="GO:0006783">
    <property type="term" value="P:heme biosynthetic process"/>
    <property type="evidence" value="ECO:0007669"/>
    <property type="project" value="TreeGrafter"/>
</dbReference>
<evidence type="ECO:0000313" key="2">
    <source>
        <dbReference type="Proteomes" id="UP000198597"/>
    </source>
</evidence>
<dbReference type="Proteomes" id="UP000198597">
    <property type="component" value="Unassembled WGS sequence"/>
</dbReference>
<dbReference type="GO" id="GO:0070819">
    <property type="term" value="F:menaquinone-dependent protoporphyrinogen oxidase activity"/>
    <property type="evidence" value="ECO:0007669"/>
    <property type="project" value="TreeGrafter"/>
</dbReference>
<organism evidence="1 2">
    <name type="scientific">Clostridium gasigenes</name>
    <dbReference type="NCBI Taxonomy" id="94869"/>
    <lineage>
        <taxon>Bacteria</taxon>
        <taxon>Bacillati</taxon>
        <taxon>Bacillota</taxon>
        <taxon>Clostridia</taxon>
        <taxon>Eubacteriales</taxon>
        <taxon>Clostridiaceae</taxon>
        <taxon>Clostridium</taxon>
    </lineage>
</organism>
<dbReference type="STRING" id="94869.SAMN04488529_101548"/>
<gene>
    <name evidence="1" type="ORF">SAMN04488529_101548</name>
</gene>
<dbReference type="RefSeq" id="WP_089965543.1">
    <property type="nucleotide sequence ID" value="NZ_FNJM01000001.1"/>
</dbReference>
<protein>
    <submittedName>
        <fullName evidence="1">Protoporphyrinogen IX oxidase, menaquinone-dependent (Flavodoxin domain)</fullName>
    </submittedName>
</protein>
<dbReference type="GO" id="GO:0016651">
    <property type="term" value="F:oxidoreductase activity, acting on NAD(P)H"/>
    <property type="evidence" value="ECO:0007669"/>
    <property type="project" value="UniProtKB-ARBA"/>
</dbReference>
<sequence>MSKSVIVYKSKYGSTKVYAQWIAKKLEADIYEVNEVKVDKLLEYNNIIFGGGLYAGGIGGSAIISKNFHKLKNKNIIVFTVGLSPTEDKSIFKPAIDKNFSADIQREITFFHLRGGIDYKKLSLIHRVMMAMLKLGIAKKKPEELSDDDKLMLKTYGDKIDFVNINTATKIIEYVKNIK</sequence>
<dbReference type="Pfam" id="PF12724">
    <property type="entry name" value="Flavodoxin_5"/>
    <property type="match status" value="1"/>
</dbReference>
<dbReference type="InterPro" id="IPR026816">
    <property type="entry name" value="Flavodoxin_dom"/>
</dbReference>
<dbReference type="Gene3D" id="3.40.50.360">
    <property type="match status" value="1"/>
</dbReference>
<dbReference type="InterPro" id="IPR029039">
    <property type="entry name" value="Flavoprotein-like_sf"/>
</dbReference>
<dbReference type="OrthoDB" id="2146857at2"/>
<proteinExistence type="predicted"/>
<dbReference type="PROSITE" id="PS50902">
    <property type="entry name" value="FLAVODOXIN_LIKE"/>
    <property type="match status" value="1"/>
</dbReference>
<reference evidence="1 2" key="1">
    <citation type="submission" date="2016-10" db="EMBL/GenBank/DDBJ databases">
        <authorList>
            <person name="de Groot N.N."/>
        </authorList>
    </citation>
    <scope>NUCLEOTIDE SEQUENCE [LARGE SCALE GENOMIC DNA]</scope>
    <source>
        <strain evidence="1 2">DSM 12272</strain>
    </source>
</reference>
<dbReference type="AlphaFoldDB" id="A0A1H0MRB4"/>
<dbReference type="PANTHER" id="PTHR38030">
    <property type="entry name" value="PROTOPORPHYRINOGEN IX DEHYDROGENASE [MENAQUINONE]"/>
    <property type="match status" value="1"/>
</dbReference>
<dbReference type="PROSITE" id="PS00201">
    <property type="entry name" value="FLAVODOXIN"/>
    <property type="match status" value="1"/>
</dbReference>
<dbReference type="GO" id="GO:0010181">
    <property type="term" value="F:FMN binding"/>
    <property type="evidence" value="ECO:0007669"/>
    <property type="project" value="InterPro"/>
</dbReference>
<name>A0A1H0MRB4_9CLOT</name>
<accession>A0A1H0MRB4</accession>
<dbReference type="GO" id="GO:0009055">
    <property type="term" value="F:electron transfer activity"/>
    <property type="evidence" value="ECO:0007669"/>
    <property type="project" value="InterPro"/>
</dbReference>
<dbReference type="InterPro" id="IPR052200">
    <property type="entry name" value="Protoporphyrinogen_IX_DH"/>
</dbReference>
<dbReference type="InterPro" id="IPR001226">
    <property type="entry name" value="Flavodoxin_CS"/>
</dbReference>
<dbReference type="EMBL" id="FNJM01000001">
    <property type="protein sequence ID" value="SDO82989.1"/>
    <property type="molecule type" value="Genomic_DNA"/>
</dbReference>
<keyword evidence="2" id="KW-1185">Reference proteome</keyword>
<dbReference type="InterPro" id="IPR008254">
    <property type="entry name" value="Flavodoxin/NO_synth"/>
</dbReference>
<dbReference type="PANTHER" id="PTHR38030:SF2">
    <property type="entry name" value="PROTOPORPHYRINOGEN IX DEHYDROGENASE [QUINONE]"/>
    <property type="match status" value="1"/>
</dbReference>